<protein>
    <submittedName>
        <fullName evidence="2">Uncharacterized protein</fullName>
    </submittedName>
</protein>
<accession>A0AAV6MK32</accession>
<evidence type="ECO:0000313" key="3">
    <source>
        <dbReference type="Proteomes" id="UP000685013"/>
    </source>
</evidence>
<feature type="transmembrane region" description="Helical" evidence="1">
    <location>
        <begin position="12"/>
        <end position="35"/>
    </location>
</feature>
<dbReference type="EMBL" id="JAGKQH010000014">
    <property type="protein sequence ID" value="KAG6582549.1"/>
    <property type="molecule type" value="Genomic_DNA"/>
</dbReference>
<evidence type="ECO:0000256" key="1">
    <source>
        <dbReference type="SAM" id="Phobius"/>
    </source>
</evidence>
<feature type="transmembrane region" description="Helical" evidence="1">
    <location>
        <begin position="55"/>
        <end position="74"/>
    </location>
</feature>
<dbReference type="AlphaFoldDB" id="A0AAV6MK32"/>
<dbReference type="Proteomes" id="UP000685013">
    <property type="component" value="Chromosome 14"/>
</dbReference>
<keyword evidence="3" id="KW-1185">Reference proteome</keyword>
<proteinExistence type="predicted"/>
<evidence type="ECO:0000313" key="2">
    <source>
        <dbReference type="EMBL" id="KAG6582549.1"/>
    </source>
</evidence>
<feature type="non-terminal residue" evidence="2">
    <location>
        <position position="1"/>
    </location>
</feature>
<keyword evidence="1" id="KW-1133">Transmembrane helix</keyword>
<keyword evidence="1" id="KW-0472">Membrane</keyword>
<reference evidence="2 3" key="1">
    <citation type="journal article" date="2021" name="Hortic Res">
        <title>The domestication of Cucurbita argyrosperma as revealed by the genome of its wild relative.</title>
        <authorList>
            <person name="Barrera-Redondo J."/>
            <person name="Sanchez-de la Vega G."/>
            <person name="Aguirre-Liguori J.A."/>
            <person name="Castellanos-Morales G."/>
            <person name="Gutierrez-Guerrero Y.T."/>
            <person name="Aguirre-Dugua X."/>
            <person name="Aguirre-Planter E."/>
            <person name="Tenaillon M.I."/>
            <person name="Lira-Saade R."/>
            <person name="Eguiarte L.E."/>
        </authorList>
    </citation>
    <scope>NUCLEOTIDE SEQUENCE [LARGE SCALE GENOMIC DNA]</scope>
    <source>
        <strain evidence="2">JBR-2021</strain>
    </source>
</reference>
<organism evidence="2 3">
    <name type="scientific">Cucurbita argyrosperma subsp. sororia</name>
    <dbReference type="NCBI Taxonomy" id="37648"/>
    <lineage>
        <taxon>Eukaryota</taxon>
        <taxon>Viridiplantae</taxon>
        <taxon>Streptophyta</taxon>
        <taxon>Embryophyta</taxon>
        <taxon>Tracheophyta</taxon>
        <taxon>Spermatophyta</taxon>
        <taxon>Magnoliopsida</taxon>
        <taxon>eudicotyledons</taxon>
        <taxon>Gunneridae</taxon>
        <taxon>Pentapetalae</taxon>
        <taxon>rosids</taxon>
        <taxon>fabids</taxon>
        <taxon>Cucurbitales</taxon>
        <taxon>Cucurbitaceae</taxon>
        <taxon>Cucurbiteae</taxon>
        <taxon>Cucurbita</taxon>
    </lineage>
</organism>
<gene>
    <name evidence="2" type="ORF">SDJN03_22551</name>
</gene>
<comment type="caution">
    <text evidence="2">The sequence shown here is derived from an EMBL/GenBank/DDBJ whole genome shotgun (WGS) entry which is preliminary data.</text>
</comment>
<name>A0AAV6MK32_9ROSI</name>
<sequence length="75" mass="8123">MGHTAGPSPIVPCIIVGFLGMIIFWPTLLSIWESVESLLELVHHNSTPGYDSDGFGFGSGTLFLGLLFLVLYNLL</sequence>
<keyword evidence="1" id="KW-0812">Transmembrane</keyword>